<evidence type="ECO:0008006" key="5">
    <source>
        <dbReference type="Google" id="ProtNLM"/>
    </source>
</evidence>
<dbReference type="AlphaFoldDB" id="A0A2C5Y3E6"/>
<feature type="transmembrane region" description="Helical" evidence="2">
    <location>
        <begin position="16"/>
        <end position="34"/>
    </location>
</feature>
<organism evidence="3 4">
    <name type="scientific">Ophiocordyceps australis</name>
    <dbReference type="NCBI Taxonomy" id="1399860"/>
    <lineage>
        <taxon>Eukaryota</taxon>
        <taxon>Fungi</taxon>
        <taxon>Dikarya</taxon>
        <taxon>Ascomycota</taxon>
        <taxon>Pezizomycotina</taxon>
        <taxon>Sordariomycetes</taxon>
        <taxon>Hypocreomycetidae</taxon>
        <taxon>Hypocreales</taxon>
        <taxon>Ophiocordycipitaceae</taxon>
        <taxon>Ophiocordyceps</taxon>
    </lineage>
</organism>
<keyword evidence="4" id="KW-1185">Reference proteome</keyword>
<protein>
    <recommendedName>
        <fullName evidence="5">Peroxin-3</fullName>
    </recommendedName>
</protein>
<dbReference type="Pfam" id="PF04882">
    <property type="entry name" value="Peroxin-3"/>
    <property type="match status" value="1"/>
</dbReference>
<dbReference type="Proteomes" id="UP000226192">
    <property type="component" value="Unassembled WGS sequence"/>
</dbReference>
<reference evidence="3 4" key="1">
    <citation type="submission" date="2017-06" db="EMBL/GenBank/DDBJ databases">
        <title>Ant-infecting Ophiocordyceps genomes reveal a high diversity of potential behavioral manipulation genes and a possible major role for enterotoxins.</title>
        <authorList>
            <person name="De Bekker C."/>
            <person name="Evans H.C."/>
            <person name="Brachmann A."/>
            <person name="Hughes D.P."/>
        </authorList>
    </citation>
    <scope>NUCLEOTIDE SEQUENCE [LARGE SCALE GENOMIC DNA]</scope>
    <source>
        <strain evidence="3 4">Map64</strain>
    </source>
</reference>
<keyword evidence="2" id="KW-1133">Transmembrane helix</keyword>
<evidence type="ECO:0000256" key="2">
    <source>
        <dbReference type="SAM" id="Phobius"/>
    </source>
</evidence>
<keyword evidence="2" id="KW-0812">Transmembrane</keyword>
<comment type="caution">
    <text evidence="3">The sequence shown here is derived from an EMBL/GenBank/DDBJ whole genome shotgun (WGS) entry which is preliminary data.</text>
</comment>
<dbReference type="EMBL" id="NJET01000054">
    <property type="protein sequence ID" value="PHH63217.1"/>
    <property type="molecule type" value="Genomic_DNA"/>
</dbReference>
<dbReference type="PANTHER" id="PTHR28080">
    <property type="entry name" value="PEROXISOMAL BIOGENESIS FACTOR 3"/>
    <property type="match status" value="1"/>
</dbReference>
<evidence type="ECO:0000313" key="3">
    <source>
        <dbReference type="EMBL" id="PHH63217.1"/>
    </source>
</evidence>
<proteinExistence type="predicted"/>
<dbReference type="GO" id="GO:0005778">
    <property type="term" value="C:peroxisomal membrane"/>
    <property type="evidence" value="ECO:0007669"/>
    <property type="project" value="InterPro"/>
</dbReference>
<evidence type="ECO:0000313" key="4">
    <source>
        <dbReference type="Proteomes" id="UP000226192"/>
    </source>
</evidence>
<feature type="region of interest" description="Disordered" evidence="1">
    <location>
        <begin position="149"/>
        <end position="168"/>
    </location>
</feature>
<evidence type="ECO:0000256" key="1">
    <source>
        <dbReference type="SAM" id="MobiDB-lite"/>
    </source>
</evidence>
<dbReference type="PANTHER" id="PTHR28080:SF1">
    <property type="entry name" value="PEROXISOMAL BIOGENESIS FACTOR 3"/>
    <property type="match status" value="1"/>
</dbReference>
<dbReference type="STRING" id="1399860.A0A2C5Y3E6"/>
<sequence>MLSSVRRWLRNNSTPIAIGVGVVGAGYAVSQYVLSKLNDARERMSSERIAKENLRRRFEQNQEDCTFTVLALLPTATTNILAALNTEQITYEIQQIKSSAKASKLDAGDSASPPSIADTTMTDEDGKSLASMHSDSGIHASQIAVPSSSSFAASGPLGQQDGGAQRTRKTKRQLWDDLAISAVTRAFTLIYTLSLLTMLTRIQLNLLGRRSYLSSVVALATGAQQGTINLENKDDDNQEQDYGSDFDTNRKYLTFSWWLLNQGWIHVMERVERAVRSVFGNLSPRDLISLDRFSKLTMDVRRLVEGSTVEERRGSKWLEVLLPPKEREDEVIRESGILEDNSAQGGASLEQSSAALRRLLDETADLIESPLFCHVLTLSLDAAFSLLVDSKLATEAFGISPRTHLVEPDSSDVGRTKVILLPKILSVLTRQAHVIGNGMPNEYLDEIEAVRAIEGFAAVVYSSNWENEMRDEGLMDDAVHVGSSAHVGGSGLYEERQSEQSIVVVDSPSGMQSAWERAVDKRT</sequence>
<feature type="region of interest" description="Disordered" evidence="1">
    <location>
        <begin position="102"/>
        <end position="133"/>
    </location>
</feature>
<keyword evidence="2" id="KW-0472">Membrane</keyword>
<dbReference type="OrthoDB" id="45930at2759"/>
<feature type="transmembrane region" description="Helical" evidence="2">
    <location>
        <begin position="178"/>
        <end position="199"/>
    </location>
</feature>
<accession>A0A2C5Y3E6</accession>
<dbReference type="GO" id="GO:0030674">
    <property type="term" value="F:protein-macromolecule adaptor activity"/>
    <property type="evidence" value="ECO:0007669"/>
    <property type="project" value="TreeGrafter"/>
</dbReference>
<name>A0A2C5Y3E6_9HYPO</name>
<gene>
    <name evidence="3" type="ORF">CDD81_6169</name>
</gene>
<dbReference type="InterPro" id="IPR006966">
    <property type="entry name" value="Peroxin-3"/>
</dbReference>
<dbReference type="GO" id="GO:0045046">
    <property type="term" value="P:protein import into peroxisome membrane"/>
    <property type="evidence" value="ECO:0007669"/>
    <property type="project" value="TreeGrafter"/>
</dbReference>